<proteinExistence type="predicted"/>
<dbReference type="InterPro" id="IPR045390">
    <property type="entry name" value="ABC-3C_MC3"/>
</dbReference>
<reference evidence="1 2" key="1">
    <citation type="submission" date="2019-04" db="EMBL/GenBank/DDBJ databases">
        <title>Microbes associate with the intestines of laboratory mice.</title>
        <authorList>
            <person name="Navarre W."/>
            <person name="Wong E."/>
            <person name="Huang K."/>
            <person name="Tropini C."/>
            <person name="Ng K."/>
            <person name="Yu B."/>
        </authorList>
    </citation>
    <scope>NUCLEOTIDE SEQUENCE [LARGE SCALE GENOMIC DNA]</scope>
    <source>
        <strain evidence="1 2">NM39_I3</strain>
    </source>
</reference>
<dbReference type="RefSeq" id="WP_135959261.1">
    <property type="nucleotide sequence ID" value="NZ_SRYM01000021.1"/>
</dbReference>
<accession>A0A4S2ENR9</accession>
<organism evidence="1 2">
    <name type="scientific">Parabacteroides distasonis</name>
    <dbReference type="NCBI Taxonomy" id="823"/>
    <lineage>
        <taxon>Bacteria</taxon>
        <taxon>Pseudomonadati</taxon>
        <taxon>Bacteroidota</taxon>
        <taxon>Bacteroidia</taxon>
        <taxon>Bacteroidales</taxon>
        <taxon>Tannerellaceae</taxon>
        <taxon>Parabacteroides</taxon>
    </lineage>
</organism>
<protein>
    <submittedName>
        <fullName evidence="1">Uncharacterized protein</fullName>
    </submittedName>
</protein>
<gene>
    <name evidence="1" type="ORF">E5342_09330</name>
</gene>
<dbReference type="EMBL" id="SRYM01000021">
    <property type="protein sequence ID" value="TGY57888.1"/>
    <property type="molecule type" value="Genomic_DNA"/>
</dbReference>
<sequence>MSKFVENISTLQNNTFILTPLLVSFYRNIKPTEKNMLLAYFVFPLVLNNEFVEKIQRITTASNLSRITKDKDIMAGFEERFYYYKEQTNKCLQYAIDCKYIDIDKNLTVTVINDDNMLTDARLNKNLILASQLYKIFSKNVINTYYAFGIKAI</sequence>
<name>A0A4S2ENR9_PARDI</name>
<comment type="caution">
    <text evidence="1">The sequence shown here is derived from an EMBL/GenBank/DDBJ whole genome shotgun (WGS) entry which is preliminary data.</text>
</comment>
<evidence type="ECO:0000313" key="1">
    <source>
        <dbReference type="EMBL" id="TGY57888.1"/>
    </source>
</evidence>
<dbReference type="Proteomes" id="UP000310032">
    <property type="component" value="Unassembled WGS sequence"/>
</dbReference>
<evidence type="ECO:0000313" key="2">
    <source>
        <dbReference type="Proteomes" id="UP000310032"/>
    </source>
</evidence>
<dbReference type="Pfam" id="PF20131">
    <property type="entry name" value="MC3"/>
    <property type="match status" value="1"/>
</dbReference>
<dbReference type="AlphaFoldDB" id="A0A4S2ENR9"/>